<reference evidence="3" key="2">
    <citation type="submission" date="2025-08" db="UniProtKB">
        <authorList>
            <consortium name="RefSeq"/>
        </authorList>
    </citation>
    <scope>IDENTIFICATION</scope>
    <source>
        <tissue evidence="3">Leaf</tissue>
    </source>
</reference>
<gene>
    <name evidence="3" type="primary">LOC130461495</name>
</gene>
<dbReference type="PANTHER" id="PTHR46250">
    <property type="entry name" value="MYB/SANT-LIKE DNA-BINDING DOMAIN PROTEIN-RELATED"/>
    <property type="match status" value="1"/>
</dbReference>
<evidence type="ECO:0000313" key="2">
    <source>
        <dbReference type="Proteomes" id="UP000813463"/>
    </source>
</evidence>
<dbReference type="GeneID" id="130461495"/>
<proteinExistence type="predicted"/>
<dbReference type="Proteomes" id="UP000813463">
    <property type="component" value="Chromosome 5"/>
</dbReference>
<protein>
    <recommendedName>
        <fullName evidence="4">Myb/SANT-like domain-containing protein</fullName>
    </recommendedName>
</protein>
<name>A0ABM3QQF8_SPIOL</name>
<organism evidence="2 3">
    <name type="scientific">Spinacia oleracea</name>
    <name type="common">Spinach</name>
    <dbReference type="NCBI Taxonomy" id="3562"/>
    <lineage>
        <taxon>Eukaryota</taxon>
        <taxon>Viridiplantae</taxon>
        <taxon>Streptophyta</taxon>
        <taxon>Embryophyta</taxon>
        <taxon>Tracheophyta</taxon>
        <taxon>Spermatophyta</taxon>
        <taxon>Magnoliopsida</taxon>
        <taxon>eudicotyledons</taxon>
        <taxon>Gunneridae</taxon>
        <taxon>Pentapetalae</taxon>
        <taxon>Caryophyllales</taxon>
        <taxon>Chenopodiaceae</taxon>
        <taxon>Chenopodioideae</taxon>
        <taxon>Anserineae</taxon>
        <taxon>Spinacia</taxon>
    </lineage>
</organism>
<dbReference type="RefSeq" id="XP_056685595.1">
    <property type="nucleotide sequence ID" value="XM_056829617.1"/>
</dbReference>
<feature type="compositionally biased region" description="Low complexity" evidence="1">
    <location>
        <begin position="129"/>
        <end position="150"/>
    </location>
</feature>
<feature type="region of interest" description="Disordered" evidence="1">
    <location>
        <begin position="127"/>
        <end position="158"/>
    </location>
</feature>
<accession>A0ABM3QQF8</accession>
<evidence type="ECO:0000313" key="3">
    <source>
        <dbReference type="RefSeq" id="XP_056685595.1"/>
    </source>
</evidence>
<evidence type="ECO:0000256" key="1">
    <source>
        <dbReference type="SAM" id="MobiDB-lite"/>
    </source>
</evidence>
<evidence type="ECO:0008006" key="4">
    <source>
        <dbReference type="Google" id="ProtNLM"/>
    </source>
</evidence>
<reference evidence="2" key="1">
    <citation type="journal article" date="2021" name="Nat. Commun.">
        <title>Genomic analyses provide insights into spinach domestication and the genetic basis of agronomic traits.</title>
        <authorList>
            <person name="Cai X."/>
            <person name="Sun X."/>
            <person name="Xu C."/>
            <person name="Sun H."/>
            <person name="Wang X."/>
            <person name="Ge C."/>
            <person name="Zhang Z."/>
            <person name="Wang Q."/>
            <person name="Fei Z."/>
            <person name="Jiao C."/>
            <person name="Wang Q."/>
        </authorList>
    </citation>
    <scope>NUCLEOTIDE SEQUENCE [LARGE SCALE GENOMIC DNA]</scope>
    <source>
        <strain evidence="2">cv. Varoflay</strain>
    </source>
</reference>
<dbReference type="PANTHER" id="PTHR46250:SF15">
    <property type="entry name" value="OS01G0523800 PROTEIN"/>
    <property type="match status" value="1"/>
</dbReference>
<sequence>MNKLEEMIKSALPNCGLRDDPHIESRIKHWSEKYSAMAEMLALSGFGWDVEKKMLQPEKVVFNEWAKAHKKAKGLYGVPFPYYEMLAEIYAKDKATRDLSESFVGAIDNMDIEIANNTMTIDSDGDYVNSTTNSTHSTHSTHSTQSTTQSLKHPMNKDTSESFGKIFEDINANLGTMANAWSKAEEREQKMDEKVNKVLEEVMKLDGISPSEALEVATILMAEEHKLRIFYQAPSNLKKQYVLDLLKKNRRHA</sequence>
<keyword evidence="2" id="KW-1185">Reference proteome</keyword>